<dbReference type="AlphaFoldDB" id="A0A1Q9R646"/>
<organism evidence="2 3">
    <name type="scientific">Pseudomonas putida</name>
    <name type="common">Arthrobacter siderocapsulatus</name>
    <dbReference type="NCBI Taxonomy" id="303"/>
    <lineage>
        <taxon>Bacteria</taxon>
        <taxon>Pseudomonadati</taxon>
        <taxon>Pseudomonadota</taxon>
        <taxon>Gammaproteobacteria</taxon>
        <taxon>Pseudomonadales</taxon>
        <taxon>Pseudomonadaceae</taxon>
        <taxon>Pseudomonas</taxon>
    </lineage>
</organism>
<dbReference type="Proteomes" id="UP000186736">
    <property type="component" value="Unassembled WGS sequence"/>
</dbReference>
<feature type="chain" id="PRO_5011982918" description="DUF2790 domain-containing protein" evidence="1">
    <location>
        <begin position="20"/>
        <end position="82"/>
    </location>
</feature>
<evidence type="ECO:0000256" key="1">
    <source>
        <dbReference type="SAM" id="SignalP"/>
    </source>
</evidence>
<reference evidence="2 3" key="1">
    <citation type="submission" date="2016-10" db="EMBL/GenBank/DDBJ databases">
        <title>Genome Sequence of Pseudomonas putida GM4FR.</title>
        <authorList>
            <person name="Poehlein A."/>
            <person name="Wemheuer F."/>
            <person name="Hollensteiner J."/>
            <person name="Wemheuer B."/>
        </authorList>
    </citation>
    <scope>NUCLEOTIDE SEQUENCE [LARGE SCALE GENOMIC DNA]</scope>
    <source>
        <strain evidence="2 3">GM4FR</strain>
    </source>
</reference>
<dbReference type="OrthoDB" id="7017737at2"/>
<name>A0A1Q9R646_PSEPU</name>
<keyword evidence="1" id="KW-0732">Signal</keyword>
<accession>A0A1Q9R646</accession>
<gene>
    <name evidence="2" type="ORF">PSEMO_22480</name>
</gene>
<comment type="caution">
    <text evidence="2">The sequence shown here is derived from an EMBL/GenBank/DDBJ whole genome shotgun (WGS) entry which is preliminary data.</text>
</comment>
<sequence length="82" mass="9205">MKLRLLLPLVLLLPGAAHATQDGIPQYHYGMPLDVARVLDLREPSSDHQCQVVKATMTYLDSHGQQHQLHYLKLAEECSDQG</sequence>
<feature type="signal peptide" evidence="1">
    <location>
        <begin position="1"/>
        <end position="19"/>
    </location>
</feature>
<protein>
    <recommendedName>
        <fullName evidence="4">DUF2790 domain-containing protein</fullName>
    </recommendedName>
</protein>
<dbReference type="EMBL" id="MKZO01000017">
    <property type="protein sequence ID" value="OLS62894.1"/>
    <property type="molecule type" value="Genomic_DNA"/>
</dbReference>
<evidence type="ECO:0000313" key="2">
    <source>
        <dbReference type="EMBL" id="OLS62894.1"/>
    </source>
</evidence>
<proteinExistence type="predicted"/>
<dbReference type="Gene3D" id="2.30.140.50">
    <property type="entry name" value="Protein of unknown function DUF2790"/>
    <property type="match status" value="1"/>
</dbReference>
<dbReference type="InterPro" id="IPR021245">
    <property type="entry name" value="DUF2790"/>
</dbReference>
<dbReference type="Pfam" id="PF10976">
    <property type="entry name" value="DUF2790"/>
    <property type="match status" value="1"/>
</dbReference>
<evidence type="ECO:0000313" key="3">
    <source>
        <dbReference type="Proteomes" id="UP000186736"/>
    </source>
</evidence>
<dbReference type="RefSeq" id="WP_075803181.1">
    <property type="nucleotide sequence ID" value="NZ_MKZO01000017.1"/>
</dbReference>
<evidence type="ECO:0008006" key="4">
    <source>
        <dbReference type="Google" id="ProtNLM"/>
    </source>
</evidence>